<reference evidence="7" key="1">
    <citation type="submission" date="2017-02" db="UniProtKB">
        <authorList>
            <consortium name="WormBaseParasite"/>
        </authorList>
    </citation>
    <scope>IDENTIFICATION</scope>
</reference>
<dbReference type="InterPro" id="IPR036941">
    <property type="entry name" value="Rcpt_L-dom_sf"/>
</dbReference>
<feature type="region of interest" description="Disordered" evidence="1">
    <location>
        <begin position="236"/>
        <end position="271"/>
    </location>
</feature>
<feature type="compositionally biased region" description="Polar residues" evidence="1">
    <location>
        <begin position="241"/>
        <end position="260"/>
    </location>
</feature>
<reference evidence="5 6" key="2">
    <citation type="submission" date="2018-11" db="EMBL/GenBank/DDBJ databases">
        <authorList>
            <consortium name="Pathogen Informatics"/>
        </authorList>
    </citation>
    <scope>NUCLEOTIDE SEQUENCE [LARGE SCALE GENOMIC DNA]</scope>
</reference>
<dbReference type="PANTHER" id="PTHR21662:SF59">
    <property type="entry name" value="RECEPTOR PROTEIN-TYROSINE KINASE"/>
    <property type="match status" value="1"/>
</dbReference>
<feature type="transmembrane region" description="Helical" evidence="2">
    <location>
        <begin position="201"/>
        <end position="225"/>
    </location>
</feature>
<evidence type="ECO:0000256" key="1">
    <source>
        <dbReference type="SAM" id="MobiDB-lite"/>
    </source>
</evidence>
<dbReference type="Pfam" id="PF01030">
    <property type="entry name" value="Recep_L_domain"/>
    <property type="match status" value="1"/>
</dbReference>
<keyword evidence="6" id="KW-1185">Reference proteome</keyword>
<keyword evidence="2" id="KW-0812">Transmembrane</keyword>
<evidence type="ECO:0000313" key="6">
    <source>
        <dbReference type="Proteomes" id="UP000271162"/>
    </source>
</evidence>
<sequence length="271" mass="28961">MVTRKVVSCIALETLIILLFASSAWCKPEEGGEEPEGAQETTTAEHTVAPGSCEGGEVNHDFLAHIQEQGCHIIAGDLILRNVDVSRDELDTLNQIEKVNGAVIVEQNTGIEDLSFLNKLVEISNSESEEPALRISENEGFARLGLPSLRSVHSQGEGPFADVKTTIALTDEDRELLNTVTGGKTNIELVGSEEEAGDSALIPSLIGIVVLAVLVAIGVSLFIVVRRIHRKKVEAEMPKRISTSNEGRSSSASNEAQKPSNEARKGGSADV</sequence>
<evidence type="ECO:0000259" key="4">
    <source>
        <dbReference type="Pfam" id="PF01030"/>
    </source>
</evidence>
<protein>
    <submittedName>
        <fullName evidence="7">Recep_L_domain domain-containing protein</fullName>
    </submittedName>
</protein>
<dbReference type="PANTHER" id="PTHR21662">
    <property type="entry name" value="RECEPTOR PROTEIN-TYROSINE KINASE"/>
    <property type="match status" value="1"/>
</dbReference>
<keyword evidence="3" id="KW-0732">Signal</keyword>
<dbReference type="Proteomes" id="UP000271162">
    <property type="component" value="Unassembled WGS sequence"/>
</dbReference>
<dbReference type="AlphaFoldDB" id="A0A0N4Y304"/>
<evidence type="ECO:0000313" key="7">
    <source>
        <dbReference type="WBParaSite" id="NBR_0001014401-mRNA-1"/>
    </source>
</evidence>
<dbReference type="CDD" id="cd12087">
    <property type="entry name" value="TM_EGFR-like"/>
    <property type="match status" value="1"/>
</dbReference>
<feature type="chain" id="PRO_5043125263" evidence="3">
    <location>
        <begin position="27"/>
        <end position="271"/>
    </location>
</feature>
<dbReference type="InterPro" id="IPR000494">
    <property type="entry name" value="Rcpt_L-dom"/>
</dbReference>
<dbReference type="WBParaSite" id="NBR_0001014401-mRNA-1">
    <property type="protein sequence ID" value="NBR_0001014401-mRNA-1"/>
    <property type="gene ID" value="NBR_0001014401"/>
</dbReference>
<keyword evidence="2" id="KW-1133">Transmembrane helix</keyword>
<proteinExistence type="predicted"/>
<feature type="signal peptide" evidence="3">
    <location>
        <begin position="1"/>
        <end position="26"/>
    </location>
</feature>
<dbReference type="SUPFAM" id="SSF52058">
    <property type="entry name" value="L domain-like"/>
    <property type="match status" value="1"/>
</dbReference>
<evidence type="ECO:0000256" key="3">
    <source>
        <dbReference type="SAM" id="SignalP"/>
    </source>
</evidence>
<dbReference type="Gene3D" id="3.80.20.20">
    <property type="entry name" value="Receptor L-domain"/>
    <property type="match status" value="1"/>
</dbReference>
<evidence type="ECO:0000256" key="2">
    <source>
        <dbReference type="SAM" id="Phobius"/>
    </source>
</evidence>
<keyword evidence="2" id="KW-0472">Membrane</keyword>
<feature type="domain" description="Receptor L-domain" evidence="4">
    <location>
        <begin position="70"/>
        <end position="154"/>
    </location>
</feature>
<dbReference type="OMA" id="ASSAWCK"/>
<organism evidence="7">
    <name type="scientific">Nippostrongylus brasiliensis</name>
    <name type="common">Rat hookworm</name>
    <dbReference type="NCBI Taxonomy" id="27835"/>
    <lineage>
        <taxon>Eukaryota</taxon>
        <taxon>Metazoa</taxon>
        <taxon>Ecdysozoa</taxon>
        <taxon>Nematoda</taxon>
        <taxon>Chromadorea</taxon>
        <taxon>Rhabditida</taxon>
        <taxon>Rhabditina</taxon>
        <taxon>Rhabditomorpha</taxon>
        <taxon>Strongyloidea</taxon>
        <taxon>Heligmosomidae</taxon>
        <taxon>Nippostrongylus</taxon>
    </lineage>
</organism>
<feature type="compositionally biased region" description="Basic and acidic residues" evidence="1">
    <location>
        <begin position="261"/>
        <end position="271"/>
    </location>
</feature>
<dbReference type="InterPro" id="IPR053079">
    <property type="entry name" value="SPS2_domain"/>
</dbReference>
<name>A0A0N4Y304_NIPBR</name>
<dbReference type="EMBL" id="UYSL01020260">
    <property type="protein sequence ID" value="VDL73734.1"/>
    <property type="molecule type" value="Genomic_DNA"/>
</dbReference>
<accession>A0A0N4Y304</accession>
<evidence type="ECO:0000313" key="5">
    <source>
        <dbReference type="EMBL" id="VDL73734.1"/>
    </source>
</evidence>
<gene>
    <name evidence="5" type="ORF">NBR_LOCUS10145</name>
</gene>